<accession>A0ABW3CDQ8</accession>
<dbReference type="Proteomes" id="UP001597083">
    <property type="component" value="Unassembled WGS sequence"/>
</dbReference>
<proteinExistence type="predicted"/>
<keyword evidence="3" id="KW-1185">Reference proteome</keyword>
<evidence type="ECO:0000313" key="2">
    <source>
        <dbReference type="EMBL" id="MFD0852060.1"/>
    </source>
</evidence>
<name>A0ABW3CDQ8_9ACTN</name>
<reference evidence="3" key="1">
    <citation type="journal article" date="2019" name="Int. J. Syst. Evol. Microbiol.">
        <title>The Global Catalogue of Microorganisms (GCM) 10K type strain sequencing project: providing services to taxonomists for standard genome sequencing and annotation.</title>
        <authorList>
            <consortium name="The Broad Institute Genomics Platform"/>
            <consortium name="The Broad Institute Genome Sequencing Center for Infectious Disease"/>
            <person name="Wu L."/>
            <person name="Ma J."/>
        </authorList>
    </citation>
    <scope>NUCLEOTIDE SEQUENCE [LARGE SCALE GENOMIC DNA]</scope>
    <source>
        <strain evidence="3">JCM 31696</strain>
    </source>
</reference>
<feature type="compositionally biased region" description="Basic and acidic residues" evidence="1">
    <location>
        <begin position="61"/>
        <end position="72"/>
    </location>
</feature>
<feature type="compositionally biased region" description="Basic and acidic residues" evidence="1">
    <location>
        <begin position="1"/>
        <end position="16"/>
    </location>
</feature>
<comment type="caution">
    <text evidence="2">The sequence shown here is derived from an EMBL/GenBank/DDBJ whole genome shotgun (WGS) entry which is preliminary data.</text>
</comment>
<sequence>MARNDHDGRSLEERLASLDAMNEAMKSDDSGPSTSDSDATMIEPPVPGPPSGAPSGPADSKTADLKPRPPAP</sequence>
<dbReference type="EMBL" id="JBHTIR010001029">
    <property type="protein sequence ID" value="MFD0852060.1"/>
    <property type="molecule type" value="Genomic_DNA"/>
</dbReference>
<evidence type="ECO:0000313" key="3">
    <source>
        <dbReference type="Proteomes" id="UP001597083"/>
    </source>
</evidence>
<gene>
    <name evidence="2" type="ORF">ACFQ07_07505</name>
</gene>
<organism evidence="2 3">
    <name type="scientific">Actinomadura adrarensis</name>
    <dbReference type="NCBI Taxonomy" id="1819600"/>
    <lineage>
        <taxon>Bacteria</taxon>
        <taxon>Bacillati</taxon>
        <taxon>Actinomycetota</taxon>
        <taxon>Actinomycetes</taxon>
        <taxon>Streptosporangiales</taxon>
        <taxon>Thermomonosporaceae</taxon>
        <taxon>Actinomadura</taxon>
    </lineage>
</organism>
<feature type="non-terminal residue" evidence="2">
    <location>
        <position position="72"/>
    </location>
</feature>
<protein>
    <submittedName>
        <fullName evidence="2">Uncharacterized protein</fullName>
    </submittedName>
</protein>
<feature type="region of interest" description="Disordered" evidence="1">
    <location>
        <begin position="1"/>
        <end position="72"/>
    </location>
</feature>
<evidence type="ECO:0000256" key="1">
    <source>
        <dbReference type="SAM" id="MobiDB-lite"/>
    </source>
</evidence>